<sequence>MKANSARWHLESTTTYHRYCTAYVVSNGTSVTMAITYVRTDAVDCSLDRVENYSFEVEMLLADSGFYNERVVRSSGEIVATVLHVPKMPC</sequence>
<dbReference type="Proteomes" id="UP000198397">
    <property type="component" value="Unassembled WGS sequence"/>
</dbReference>
<evidence type="ECO:0008006" key="3">
    <source>
        <dbReference type="Google" id="ProtNLM"/>
    </source>
</evidence>
<dbReference type="OrthoDB" id="191045at2157"/>
<dbReference type="EMBL" id="FZNQ01000003">
    <property type="protein sequence ID" value="SNR34467.1"/>
    <property type="molecule type" value="Genomic_DNA"/>
</dbReference>
<gene>
    <name evidence="1" type="ORF">SAMN06264855_1037</name>
</gene>
<protein>
    <recommendedName>
        <fullName evidence="3">Transposase DDE domain-containing protein</fullName>
    </recommendedName>
</protein>
<proteinExistence type="predicted"/>
<organism evidence="1 2">
    <name type="scientific">Halorubrum vacuolatum</name>
    <name type="common">Natronobacterium vacuolatum</name>
    <dbReference type="NCBI Taxonomy" id="63740"/>
    <lineage>
        <taxon>Archaea</taxon>
        <taxon>Methanobacteriati</taxon>
        <taxon>Methanobacteriota</taxon>
        <taxon>Stenosarchaea group</taxon>
        <taxon>Halobacteria</taxon>
        <taxon>Halobacteriales</taxon>
        <taxon>Haloferacaceae</taxon>
        <taxon>Halorubrum</taxon>
    </lineage>
</organism>
<keyword evidence="2" id="KW-1185">Reference proteome</keyword>
<reference evidence="1 2" key="1">
    <citation type="submission" date="2017-06" db="EMBL/GenBank/DDBJ databases">
        <authorList>
            <person name="Kim H.J."/>
            <person name="Triplett B.A."/>
        </authorList>
    </citation>
    <scope>NUCLEOTIDE SEQUENCE [LARGE SCALE GENOMIC DNA]</scope>
    <source>
        <strain evidence="1 2">DSM 8800</strain>
    </source>
</reference>
<accession>A0A238VK29</accession>
<dbReference type="AlphaFoldDB" id="A0A238VK29"/>
<name>A0A238VK29_HALVU</name>
<evidence type="ECO:0000313" key="2">
    <source>
        <dbReference type="Proteomes" id="UP000198397"/>
    </source>
</evidence>
<evidence type="ECO:0000313" key="1">
    <source>
        <dbReference type="EMBL" id="SNR34467.1"/>
    </source>
</evidence>